<dbReference type="RefSeq" id="WP_192279548.1">
    <property type="nucleotide sequence ID" value="NZ_JACZDF010000003.1"/>
</dbReference>
<evidence type="ECO:0000256" key="1">
    <source>
        <dbReference type="ARBA" id="ARBA00022527"/>
    </source>
</evidence>
<dbReference type="Proteomes" id="UP000642107">
    <property type="component" value="Unassembled WGS sequence"/>
</dbReference>
<proteinExistence type="predicted"/>
<keyword evidence="1" id="KW-0808">Transferase</keyword>
<comment type="caution">
    <text evidence="3">The sequence shown here is derived from an EMBL/GenBank/DDBJ whole genome shotgun (WGS) entry which is preliminary data.</text>
</comment>
<keyword evidence="4" id="KW-1185">Reference proteome</keyword>
<evidence type="ECO:0000313" key="3">
    <source>
        <dbReference type="EMBL" id="MBD9699500.1"/>
    </source>
</evidence>
<dbReference type="EMBL" id="JACZDF010000003">
    <property type="protein sequence ID" value="MBD9699500.1"/>
    <property type="molecule type" value="Genomic_DNA"/>
</dbReference>
<keyword evidence="3" id="KW-0547">Nucleotide-binding</keyword>
<dbReference type="SUPFAM" id="SSF55874">
    <property type="entry name" value="ATPase domain of HSP90 chaperone/DNA topoisomerase II/histidine kinase"/>
    <property type="match status" value="1"/>
</dbReference>
<keyword evidence="1" id="KW-0418">Kinase</keyword>
<reference evidence="3 4" key="1">
    <citation type="submission" date="2020-09" db="EMBL/GenBank/DDBJ databases">
        <title>Flavimobilis rhizosphaerae sp. nov., isolated from rhizosphere soil of Spartina alterniflora.</title>
        <authorList>
            <person name="Hanqin C."/>
        </authorList>
    </citation>
    <scope>NUCLEOTIDE SEQUENCE [LARGE SCALE GENOMIC DNA]</scope>
    <source>
        <strain evidence="3 4">GY 10621</strain>
    </source>
</reference>
<dbReference type="InterPro" id="IPR036890">
    <property type="entry name" value="HATPase_C_sf"/>
</dbReference>
<gene>
    <name evidence="3" type="ORF">IGS67_08355</name>
</gene>
<dbReference type="PANTHER" id="PTHR35526">
    <property type="entry name" value="ANTI-SIGMA-F FACTOR RSBW-RELATED"/>
    <property type="match status" value="1"/>
</dbReference>
<keyword evidence="3" id="KW-0067">ATP-binding</keyword>
<feature type="domain" description="Histidine kinase/HSP90-like ATPase" evidence="2">
    <location>
        <begin position="8"/>
        <end position="105"/>
    </location>
</feature>
<dbReference type="GO" id="GO:0005524">
    <property type="term" value="F:ATP binding"/>
    <property type="evidence" value="ECO:0007669"/>
    <property type="project" value="UniProtKB-KW"/>
</dbReference>
<evidence type="ECO:0000313" key="4">
    <source>
        <dbReference type="Proteomes" id="UP000642107"/>
    </source>
</evidence>
<dbReference type="Gene3D" id="3.30.565.10">
    <property type="entry name" value="Histidine kinase-like ATPase, C-terminal domain"/>
    <property type="match status" value="1"/>
</dbReference>
<dbReference type="Pfam" id="PF13581">
    <property type="entry name" value="HATPase_c_2"/>
    <property type="match status" value="1"/>
</dbReference>
<sequence>MKHALAIPPEFGAVAPARRWAAGHLRSAGVDGHLLDVLVLLVSEVVTNAVAHASPPVHLRLEITDAVARVEVSDRAREVPVIRRPAPTQGGGRGVGLVDMLSTRWGVIESADEDAPKTVWFEVALEDVRPD</sequence>
<dbReference type="InterPro" id="IPR003594">
    <property type="entry name" value="HATPase_dom"/>
</dbReference>
<protein>
    <submittedName>
        <fullName evidence="3">ATP-binding protein</fullName>
    </submittedName>
</protein>
<organism evidence="3 4">
    <name type="scientific">Flavimobilis rhizosphaerae</name>
    <dbReference type="NCBI Taxonomy" id="2775421"/>
    <lineage>
        <taxon>Bacteria</taxon>
        <taxon>Bacillati</taxon>
        <taxon>Actinomycetota</taxon>
        <taxon>Actinomycetes</taxon>
        <taxon>Micrococcales</taxon>
        <taxon>Jonesiaceae</taxon>
        <taxon>Flavimobilis</taxon>
    </lineage>
</organism>
<dbReference type="PANTHER" id="PTHR35526:SF3">
    <property type="entry name" value="ANTI-SIGMA-F FACTOR RSBW"/>
    <property type="match status" value="1"/>
</dbReference>
<accession>A0ABR9DQT3</accession>
<name>A0ABR9DQT3_9MICO</name>
<dbReference type="CDD" id="cd16936">
    <property type="entry name" value="HATPase_RsbW-like"/>
    <property type="match status" value="1"/>
</dbReference>
<evidence type="ECO:0000259" key="2">
    <source>
        <dbReference type="Pfam" id="PF13581"/>
    </source>
</evidence>
<keyword evidence="1" id="KW-0723">Serine/threonine-protein kinase</keyword>
<dbReference type="InterPro" id="IPR050267">
    <property type="entry name" value="Anti-sigma-factor_SerPK"/>
</dbReference>